<dbReference type="InterPro" id="IPR011044">
    <property type="entry name" value="Quino_amine_DH_bsu"/>
</dbReference>
<dbReference type="SUPFAM" id="SSF50998">
    <property type="entry name" value="Quinoprotein alcohol dehydrogenase-like"/>
    <property type="match status" value="1"/>
</dbReference>
<keyword evidence="3" id="KW-1185">Reference proteome</keyword>
<dbReference type="Gene3D" id="2.130.10.10">
    <property type="entry name" value="YVTN repeat-like/Quinoprotein amine dehydrogenase"/>
    <property type="match status" value="1"/>
</dbReference>
<dbReference type="RefSeq" id="XP_013332569.1">
    <property type="nucleotide sequence ID" value="XM_013477115.1"/>
</dbReference>
<evidence type="ECO:0000313" key="2">
    <source>
        <dbReference type="EMBL" id="CDJ55919.1"/>
    </source>
</evidence>
<dbReference type="AlphaFoldDB" id="U6M0C7"/>
<proteinExistence type="predicted"/>
<dbReference type="SUPFAM" id="SSF50969">
    <property type="entry name" value="YVTN repeat-like/Quinoprotein amine dehydrogenase"/>
    <property type="match status" value="1"/>
</dbReference>
<organism evidence="2 3">
    <name type="scientific">Eimeria maxima</name>
    <name type="common">Coccidian parasite</name>
    <dbReference type="NCBI Taxonomy" id="5804"/>
    <lineage>
        <taxon>Eukaryota</taxon>
        <taxon>Sar</taxon>
        <taxon>Alveolata</taxon>
        <taxon>Apicomplexa</taxon>
        <taxon>Conoidasida</taxon>
        <taxon>Coccidia</taxon>
        <taxon>Eucoccidiorida</taxon>
        <taxon>Eimeriorina</taxon>
        <taxon>Eimeriidae</taxon>
        <taxon>Eimeria</taxon>
    </lineage>
</organism>
<feature type="repeat" description="WD" evidence="1">
    <location>
        <begin position="123"/>
        <end position="155"/>
    </location>
</feature>
<dbReference type="PROSITE" id="PS50294">
    <property type="entry name" value="WD_REPEATS_REGION"/>
    <property type="match status" value="1"/>
</dbReference>
<name>U6M0C7_EIMMA</name>
<evidence type="ECO:0000313" key="3">
    <source>
        <dbReference type="Proteomes" id="UP000030763"/>
    </source>
</evidence>
<protein>
    <submittedName>
        <fullName evidence="2">Uncharacterized protein</fullName>
    </submittedName>
</protein>
<dbReference type="OMA" id="SVITWER"/>
<dbReference type="InterPro" id="IPR011047">
    <property type="entry name" value="Quinoprotein_ADH-like_sf"/>
</dbReference>
<gene>
    <name evidence="2" type="ORF">EMWEY_00000010</name>
</gene>
<evidence type="ECO:0000256" key="1">
    <source>
        <dbReference type="PROSITE-ProRule" id="PRU00221"/>
    </source>
</evidence>
<accession>U6M0C7</accession>
<dbReference type="Pfam" id="PF00400">
    <property type="entry name" value="WD40"/>
    <property type="match status" value="1"/>
</dbReference>
<dbReference type="InterPro" id="IPR015943">
    <property type="entry name" value="WD40/YVTN_repeat-like_dom_sf"/>
</dbReference>
<dbReference type="InterPro" id="IPR001680">
    <property type="entry name" value="WD40_rpt"/>
</dbReference>
<sequence length="263" mass="27840">MQELREKAHGELPGCLSVHWGAGLPGNSGHLTQQLCMLDKEGVIRCSELDGPDVSNTEVIQIPPFPAGDHVLVIALYTPPTEEGTTCMALGTLKGSVILLELLPGRASSAYTPDSWSVSAKALNSHAAPLDAVTWSPDGRFLATAAADGSVITWERQRLFRRRQFQAQSQEGGGEGGFAIGGGGVTALWWGAEGENLLLAFGELVAVAKSAISGKREAGAGQGGEAHDEVEMNTWKAHEGGDNLTQTQQRIRTKDSIVDFALI</sequence>
<dbReference type="GeneID" id="25333987"/>
<dbReference type="VEuPathDB" id="ToxoDB:EMWEY_00000010"/>
<dbReference type="PROSITE" id="PS50082">
    <property type="entry name" value="WD_REPEATS_2"/>
    <property type="match status" value="1"/>
</dbReference>
<dbReference type="EMBL" id="HG718748">
    <property type="protein sequence ID" value="CDJ55919.1"/>
    <property type="molecule type" value="Genomic_DNA"/>
</dbReference>
<dbReference type="SMART" id="SM00320">
    <property type="entry name" value="WD40"/>
    <property type="match status" value="1"/>
</dbReference>
<keyword evidence="1" id="KW-0853">WD repeat</keyword>
<reference evidence="2" key="1">
    <citation type="submission" date="2013-10" db="EMBL/GenBank/DDBJ databases">
        <title>Genomic analysis of the causative agents of coccidiosis in chickens.</title>
        <authorList>
            <person name="Reid A.J."/>
            <person name="Blake D."/>
            <person name="Billington K."/>
            <person name="Browne H."/>
            <person name="Dunn M."/>
            <person name="Hung S."/>
            <person name="Kawahara F."/>
            <person name="Miranda-Saavedra D."/>
            <person name="Mourier T."/>
            <person name="Nagra H."/>
            <person name="Otto T.D."/>
            <person name="Rawlings N."/>
            <person name="Sanchez A."/>
            <person name="Sanders M."/>
            <person name="Subramaniam C."/>
            <person name="Tay Y."/>
            <person name="Dear P."/>
            <person name="Doerig C."/>
            <person name="Gruber A."/>
            <person name="Parkinson J."/>
            <person name="Shirley M."/>
            <person name="Wan K.L."/>
            <person name="Berriman M."/>
            <person name="Tomley F."/>
            <person name="Pain A."/>
        </authorList>
    </citation>
    <scope>NUCLEOTIDE SEQUENCE [LARGE SCALE GENOMIC DNA]</scope>
    <source>
        <strain evidence="2">Weybridge</strain>
    </source>
</reference>
<dbReference type="Proteomes" id="UP000030763">
    <property type="component" value="Unassembled WGS sequence"/>
</dbReference>
<reference evidence="2" key="2">
    <citation type="submission" date="2013-10" db="EMBL/GenBank/DDBJ databases">
        <authorList>
            <person name="Aslett M."/>
        </authorList>
    </citation>
    <scope>NUCLEOTIDE SEQUENCE [LARGE SCALE GENOMIC DNA]</scope>
    <source>
        <strain evidence="2">Weybridge</strain>
    </source>
</reference>
<dbReference type="OrthoDB" id="338622at2759"/>